<organism evidence="3 4">
    <name type="scientific">Candidatus Kaiserbacteria bacterium RIFCSPHIGHO2_02_FULL_59_21</name>
    <dbReference type="NCBI Taxonomy" id="1798500"/>
    <lineage>
        <taxon>Bacteria</taxon>
        <taxon>Candidatus Kaiseribacteriota</taxon>
    </lineage>
</organism>
<gene>
    <name evidence="3" type="ORF">A3C21_03250</name>
</gene>
<reference evidence="3 4" key="1">
    <citation type="journal article" date="2016" name="Nat. Commun.">
        <title>Thousands of microbial genomes shed light on interconnected biogeochemical processes in an aquifer system.</title>
        <authorList>
            <person name="Anantharaman K."/>
            <person name="Brown C.T."/>
            <person name="Hug L.A."/>
            <person name="Sharon I."/>
            <person name="Castelle C.J."/>
            <person name="Probst A.J."/>
            <person name="Thomas B.C."/>
            <person name="Singh A."/>
            <person name="Wilkins M.J."/>
            <person name="Karaoz U."/>
            <person name="Brodie E.L."/>
            <person name="Williams K.H."/>
            <person name="Hubbard S.S."/>
            <person name="Banfield J.F."/>
        </authorList>
    </citation>
    <scope>NUCLEOTIDE SEQUENCE [LARGE SCALE GENOMIC DNA]</scope>
</reference>
<dbReference type="CDD" id="cd02440">
    <property type="entry name" value="AdoMet_MTases"/>
    <property type="match status" value="1"/>
</dbReference>
<dbReference type="Pfam" id="PF13649">
    <property type="entry name" value="Methyltransf_25"/>
    <property type="match status" value="1"/>
</dbReference>
<feature type="domain" description="Methyltransferase" evidence="2">
    <location>
        <begin position="46"/>
        <end position="117"/>
    </location>
</feature>
<accession>A0A1F6DZB1</accession>
<evidence type="ECO:0000313" key="4">
    <source>
        <dbReference type="Proteomes" id="UP000178572"/>
    </source>
</evidence>
<protein>
    <recommendedName>
        <fullName evidence="2">Methyltransferase domain-containing protein</fullName>
    </recommendedName>
</protein>
<evidence type="ECO:0000259" key="2">
    <source>
        <dbReference type="Pfam" id="PF13649"/>
    </source>
</evidence>
<dbReference type="PANTHER" id="PTHR43861">
    <property type="entry name" value="TRANS-ACONITATE 2-METHYLTRANSFERASE-RELATED"/>
    <property type="match status" value="1"/>
</dbReference>
<name>A0A1F6DZB1_9BACT</name>
<proteinExistence type="predicted"/>
<dbReference type="AlphaFoldDB" id="A0A1F6DZB1"/>
<dbReference type="Gene3D" id="3.40.50.150">
    <property type="entry name" value="Vaccinia Virus protein VP39"/>
    <property type="match status" value="1"/>
</dbReference>
<dbReference type="Proteomes" id="UP000178572">
    <property type="component" value="Unassembled WGS sequence"/>
</dbReference>
<dbReference type="InterPro" id="IPR041698">
    <property type="entry name" value="Methyltransf_25"/>
</dbReference>
<sequence>MKIKGFDDTIAWYDNDAEQYAVALQEAVPVAAIEKFLEALPLNPSILEAGCGPGRESTVFHQKGARVVGVDLSEGLLDIARKNNPDVEYIKADFLELPFPGSKFIGVWAHASLVHLEGKWG</sequence>
<dbReference type="SUPFAM" id="SSF53335">
    <property type="entry name" value="S-adenosyl-L-methionine-dependent methyltransferases"/>
    <property type="match status" value="1"/>
</dbReference>
<evidence type="ECO:0000313" key="3">
    <source>
        <dbReference type="EMBL" id="OGG66677.1"/>
    </source>
</evidence>
<evidence type="ECO:0000256" key="1">
    <source>
        <dbReference type="ARBA" id="ARBA00022679"/>
    </source>
</evidence>
<dbReference type="GO" id="GO:0016740">
    <property type="term" value="F:transferase activity"/>
    <property type="evidence" value="ECO:0007669"/>
    <property type="project" value="UniProtKB-KW"/>
</dbReference>
<comment type="caution">
    <text evidence="3">The sequence shown here is derived from an EMBL/GenBank/DDBJ whole genome shotgun (WGS) entry which is preliminary data.</text>
</comment>
<dbReference type="STRING" id="1798500.A3C21_03250"/>
<dbReference type="EMBL" id="MFLN01000040">
    <property type="protein sequence ID" value="OGG66677.1"/>
    <property type="molecule type" value="Genomic_DNA"/>
</dbReference>
<keyword evidence="1" id="KW-0808">Transferase</keyword>
<dbReference type="InterPro" id="IPR029063">
    <property type="entry name" value="SAM-dependent_MTases_sf"/>
</dbReference>